<feature type="transmembrane region" description="Helical" evidence="1">
    <location>
        <begin position="6"/>
        <end position="24"/>
    </location>
</feature>
<organism evidence="2 3">
    <name type="scientific">Halobacterium phage ChaoS9</name>
    <dbReference type="NCBI Taxonomy" id="2847105"/>
    <lineage>
        <taxon>Viruses</taxon>
        <taxon>Duplodnaviria</taxon>
        <taxon>Heunggongvirae</taxon>
        <taxon>Uroviricota</taxon>
        <taxon>Caudoviricetes</taxon>
        <taxon>Vertoviridae</taxon>
        <taxon>Chaovirus</taxon>
        <taxon>Chaovirus bigenum</taxon>
        <taxon>Chaovirus ChaoS9</taxon>
    </lineage>
</organism>
<dbReference type="Proteomes" id="UP000294095">
    <property type="component" value="Segment"/>
</dbReference>
<keyword evidence="1" id="KW-1133">Transmembrane helix</keyword>
<keyword evidence="1" id="KW-0812">Transmembrane</keyword>
<dbReference type="EMBL" id="MK310226">
    <property type="protein sequence ID" value="QBI90080.1"/>
    <property type="molecule type" value="Genomic_DNA"/>
</dbReference>
<accession>A0A481V9Y0</accession>
<reference evidence="3" key="1">
    <citation type="journal article" date="2019" name="Genes (Basel)">
        <title>Halobacterium salinarum virus ChaoS9, a Novel Halovirus Related to PhiH1 and PhiCh1.</title>
        <authorList>
            <person name="Dyall-Smith M."/>
            <person name="Palm P."/>
            <person name="Wanner G."/>
            <person name="Witte A."/>
            <person name="Oesterhelt D."/>
            <person name="Pfeiffer F."/>
        </authorList>
    </citation>
    <scope>NUCLEOTIDE SEQUENCE [LARGE SCALE GENOMIC DNA]</scope>
</reference>
<name>A0A481V9Y0_9CAUD</name>
<evidence type="ECO:0000313" key="3">
    <source>
        <dbReference type="Proteomes" id="UP000294095"/>
    </source>
</evidence>
<evidence type="ECO:0000313" key="2">
    <source>
        <dbReference type="EMBL" id="QBI90080.1"/>
    </source>
</evidence>
<gene>
    <name evidence="2" type="ORF">ChaoS9_375</name>
</gene>
<proteinExistence type="predicted"/>
<keyword evidence="3" id="KW-1185">Reference proteome</keyword>
<keyword evidence="1" id="KW-0472">Membrane</keyword>
<evidence type="ECO:0000256" key="1">
    <source>
        <dbReference type="SAM" id="Phobius"/>
    </source>
</evidence>
<sequence length="30" mass="3088">MSPWFGVKVFLVALVATTIIGLLIEAGGAL</sequence>
<protein>
    <submittedName>
        <fullName evidence="2">Uncharacterized protein</fullName>
    </submittedName>
</protein>